<protein>
    <recommendedName>
        <fullName evidence="3">Fe2OG dioxygenase domain-containing protein</fullName>
    </recommendedName>
</protein>
<keyword evidence="5" id="KW-1185">Reference proteome</keyword>
<keyword evidence="2" id="KW-0479">Metal-binding</keyword>
<dbReference type="Gene3D" id="2.60.120.330">
    <property type="entry name" value="B-lactam Antibiotic, Isopenicillin N Synthase, Chain"/>
    <property type="match status" value="1"/>
</dbReference>
<reference evidence="4 5" key="1">
    <citation type="journal article" date="2015" name="BMC Genomics">
        <title>Gene expression during zombie ant biting behavior reflects the complexity underlying fungal parasitic behavioral manipulation.</title>
        <authorList>
            <person name="de Bekker C."/>
            <person name="Ohm R.A."/>
            <person name="Loreto R.G."/>
            <person name="Sebastian A."/>
            <person name="Albert I."/>
            <person name="Merrow M."/>
            <person name="Brachmann A."/>
            <person name="Hughes D.P."/>
        </authorList>
    </citation>
    <scope>NUCLEOTIDE SEQUENCE [LARGE SCALE GENOMIC DNA]</scope>
    <source>
        <strain evidence="4 5">SC16a</strain>
    </source>
</reference>
<accession>A0A2A9PJB1</accession>
<dbReference type="Pfam" id="PF03171">
    <property type="entry name" value="2OG-FeII_Oxy"/>
    <property type="match status" value="1"/>
</dbReference>
<evidence type="ECO:0000313" key="4">
    <source>
        <dbReference type="EMBL" id="PFH61438.1"/>
    </source>
</evidence>
<dbReference type="InterPro" id="IPR050231">
    <property type="entry name" value="Iron_ascorbate_oxido_reductase"/>
</dbReference>
<dbReference type="GO" id="GO:0016491">
    <property type="term" value="F:oxidoreductase activity"/>
    <property type="evidence" value="ECO:0007669"/>
    <property type="project" value="UniProtKB-KW"/>
</dbReference>
<dbReference type="InterPro" id="IPR027443">
    <property type="entry name" value="IPNS-like_sf"/>
</dbReference>
<dbReference type="InterPro" id="IPR005123">
    <property type="entry name" value="Oxoglu/Fe-dep_dioxygenase_dom"/>
</dbReference>
<evidence type="ECO:0000256" key="2">
    <source>
        <dbReference type="RuleBase" id="RU003682"/>
    </source>
</evidence>
<evidence type="ECO:0000313" key="5">
    <source>
        <dbReference type="Proteomes" id="UP000037136"/>
    </source>
</evidence>
<dbReference type="PROSITE" id="PS51471">
    <property type="entry name" value="FE2OG_OXY"/>
    <property type="match status" value="1"/>
</dbReference>
<dbReference type="EMBL" id="LAZP02000071">
    <property type="protein sequence ID" value="PFH61438.1"/>
    <property type="molecule type" value="Genomic_DNA"/>
</dbReference>
<comment type="caution">
    <text evidence="4">The sequence shown here is derived from an EMBL/GenBank/DDBJ whole genome shotgun (WGS) entry which is preliminary data.</text>
</comment>
<reference evidence="4 5" key="2">
    <citation type="journal article" date="2017" name="Sci. Rep.">
        <title>Ant-infecting Ophiocordyceps genomes reveal a high diversity of potential behavioral manipulation genes and a possible major role for enterotoxins.</title>
        <authorList>
            <person name="de Bekker C."/>
            <person name="Ohm R.A."/>
            <person name="Evans H.C."/>
            <person name="Brachmann A."/>
            <person name="Hughes D.P."/>
        </authorList>
    </citation>
    <scope>NUCLEOTIDE SEQUENCE [LARGE SCALE GENOMIC DNA]</scope>
    <source>
        <strain evidence="4 5">SC16a</strain>
    </source>
</reference>
<dbReference type="SUPFAM" id="SSF51197">
    <property type="entry name" value="Clavaminate synthase-like"/>
    <property type="match status" value="1"/>
</dbReference>
<comment type="similarity">
    <text evidence="1 2">Belongs to the iron/ascorbate-dependent oxidoreductase family.</text>
</comment>
<feature type="domain" description="Fe2OG dioxygenase" evidence="3">
    <location>
        <begin position="159"/>
        <end position="263"/>
    </location>
</feature>
<dbReference type="InterPro" id="IPR044861">
    <property type="entry name" value="IPNS-like_FE2OG_OXY"/>
</dbReference>
<evidence type="ECO:0000259" key="3">
    <source>
        <dbReference type="PROSITE" id="PS51471"/>
    </source>
</evidence>
<dbReference type="AlphaFoldDB" id="A0A2A9PJB1"/>
<evidence type="ECO:0000256" key="1">
    <source>
        <dbReference type="ARBA" id="ARBA00008056"/>
    </source>
</evidence>
<dbReference type="OrthoDB" id="288590at2759"/>
<dbReference type="Proteomes" id="UP000037136">
    <property type="component" value="Unassembled WGS sequence"/>
</dbReference>
<dbReference type="GO" id="GO:0046872">
    <property type="term" value="F:metal ion binding"/>
    <property type="evidence" value="ECO:0007669"/>
    <property type="project" value="UniProtKB-KW"/>
</dbReference>
<keyword evidence="2" id="KW-0408">Iron</keyword>
<proteinExistence type="inferred from homology"/>
<gene>
    <name evidence="4" type="ORF">XA68_17342</name>
</gene>
<organism evidence="4 5">
    <name type="scientific">Ophiocordyceps unilateralis</name>
    <name type="common">Zombie-ant fungus</name>
    <name type="synonym">Torrubia unilateralis</name>
    <dbReference type="NCBI Taxonomy" id="268505"/>
    <lineage>
        <taxon>Eukaryota</taxon>
        <taxon>Fungi</taxon>
        <taxon>Dikarya</taxon>
        <taxon>Ascomycota</taxon>
        <taxon>Pezizomycotina</taxon>
        <taxon>Sordariomycetes</taxon>
        <taxon>Hypocreomycetidae</taxon>
        <taxon>Hypocreales</taxon>
        <taxon>Ophiocordycipitaceae</taxon>
        <taxon>Ophiocordyceps</taxon>
    </lineage>
</organism>
<dbReference type="PANTHER" id="PTHR47990">
    <property type="entry name" value="2-OXOGLUTARATE (2OG) AND FE(II)-DEPENDENT OXYGENASE SUPERFAMILY PROTEIN-RELATED"/>
    <property type="match status" value="1"/>
</dbReference>
<name>A0A2A9PJB1_OPHUN</name>
<sequence length="276" mass="30529">MTQAKLPDASSVMTVDLGRLAARDSGEMEKLSQAAAFPGYFYLDLSSEEEDMAEQTRQMYAVADRYFDQPAEAKMRDVRKGQAASSDRGFKSCETDESFEMSTDEMRQGTLHLPAIMSEQENAVNKFHDRCHSASLVVLERLADAVGLPLGQHHRVEETSESGLKLISEPTVERAADVVENKHCDSGTLTMLFYDDWGLHVCLSVERQQWTFVPPPPEGCVLVHGASTLSRLTGGKLSAPLHRVTQPFDGTAKRFFLSYFLRPEHGLSVNAPVCAA</sequence>
<keyword evidence="2" id="KW-0560">Oxidoreductase</keyword>
<dbReference type="STRING" id="268505.A0A2A9PJB1"/>